<dbReference type="Proteomes" id="UP000076858">
    <property type="component" value="Unassembled WGS sequence"/>
</dbReference>
<evidence type="ECO:0000313" key="1">
    <source>
        <dbReference type="EMBL" id="KZS06106.1"/>
    </source>
</evidence>
<evidence type="ECO:0000313" key="2">
    <source>
        <dbReference type="Proteomes" id="UP000076858"/>
    </source>
</evidence>
<proteinExistence type="predicted"/>
<dbReference type="SUPFAM" id="SSF53335">
    <property type="entry name" value="S-adenosyl-L-methionine-dependent methyltransferases"/>
    <property type="match status" value="1"/>
</dbReference>
<gene>
    <name evidence="1" type="ORF">APZ42_030586</name>
</gene>
<reference evidence="1 2" key="1">
    <citation type="submission" date="2016-03" db="EMBL/GenBank/DDBJ databases">
        <title>EvidentialGene: Evidence-directed Construction of Genes on Genomes.</title>
        <authorList>
            <person name="Gilbert D.G."/>
            <person name="Choi J.-H."/>
            <person name="Mockaitis K."/>
            <person name="Colbourne J."/>
            <person name="Pfrender M."/>
        </authorList>
    </citation>
    <scope>NUCLEOTIDE SEQUENCE [LARGE SCALE GENOMIC DNA]</scope>
    <source>
        <strain evidence="1 2">Xinb3</strain>
        <tissue evidence="1">Complete organism</tissue>
    </source>
</reference>
<dbReference type="PANTHER" id="PTHR32026:SF10">
    <property type="entry name" value="METHYLTRANSFERASE-LIKE PROTEIN 24-RELATED"/>
    <property type="match status" value="1"/>
</dbReference>
<name>A0A0P5YGZ7_9CRUS</name>
<dbReference type="InterPro" id="IPR029063">
    <property type="entry name" value="SAM-dependent_MTases_sf"/>
</dbReference>
<accession>A0A0P5YGZ7</accession>
<dbReference type="PANTHER" id="PTHR32026">
    <property type="entry name" value="METHYLTRANSFERASE-LIKE PROTEIN 24"/>
    <property type="match status" value="1"/>
</dbReference>
<comment type="caution">
    <text evidence="1">The sequence shown here is derived from an EMBL/GenBank/DDBJ whole genome shotgun (WGS) entry which is preliminary data.</text>
</comment>
<keyword evidence="2" id="KW-1185">Reference proteome</keyword>
<dbReference type="InterPro" id="IPR025714">
    <property type="entry name" value="Methyltranfer_dom"/>
</dbReference>
<protein>
    <submittedName>
        <fullName evidence="1">Uncharacterized protein</fullName>
    </submittedName>
</protein>
<dbReference type="Pfam" id="PF13383">
    <property type="entry name" value="Methyltransf_22"/>
    <property type="match status" value="1"/>
</dbReference>
<dbReference type="OrthoDB" id="10006218at2759"/>
<sequence length="272" mass="31849">MIDRWRQSALVSFICLVLLGYHQQKLILSTFYLPPSTLNGSLTWKEMLPFFSRRDILACKTYYEFGGVINRLPSLTFLDGQKSVCLDQGVAPVPDQCVVYSFGNNGEWSFDEQIESYGCYVYVFDPSVWYWKHHHSKKVLFYRVGIGEKDDERNERHWKIMSLTSLRQMLNHTNTIIDYLKMDIEGGEWPVLSRWLDDGDLLNVKQLAMEIHLENPESIPGKYNLLQRLEASGFTRFFARENPYTTDSYLNKYNVTGPSCLELAWYNTKFVR</sequence>
<dbReference type="AlphaFoldDB" id="A0A0P5YGZ7"/>
<dbReference type="InterPro" id="IPR026913">
    <property type="entry name" value="METTL24"/>
</dbReference>
<organism evidence="1 2">
    <name type="scientific">Daphnia magna</name>
    <dbReference type="NCBI Taxonomy" id="35525"/>
    <lineage>
        <taxon>Eukaryota</taxon>
        <taxon>Metazoa</taxon>
        <taxon>Ecdysozoa</taxon>
        <taxon>Arthropoda</taxon>
        <taxon>Crustacea</taxon>
        <taxon>Branchiopoda</taxon>
        <taxon>Diplostraca</taxon>
        <taxon>Cladocera</taxon>
        <taxon>Anomopoda</taxon>
        <taxon>Daphniidae</taxon>
        <taxon>Daphnia</taxon>
    </lineage>
</organism>
<dbReference type="EMBL" id="LRGB01002849">
    <property type="protein sequence ID" value="KZS06106.1"/>
    <property type="molecule type" value="Genomic_DNA"/>
</dbReference>